<keyword evidence="10" id="KW-0594">Phospholipid biosynthesis</keyword>
<evidence type="ECO:0000256" key="1">
    <source>
        <dbReference type="ARBA" id="ARBA00004236"/>
    </source>
</evidence>
<keyword evidence="9 13" id="KW-0472">Membrane</keyword>
<evidence type="ECO:0000256" key="3">
    <source>
        <dbReference type="ARBA" id="ARBA00022516"/>
    </source>
</evidence>
<dbReference type="NCBIfam" id="TIGR04265">
    <property type="entry name" value="bac_cardiolipin"/>
    <property type="match status" value="1"/>
</dbReference>
<keyword evidence="6" id="KW-0677">Repeat</keyword>
<evidence type="ECO:0000256" key="12">
    <source>
        <dbReference type="NCBIfam" id="TIGR04265"/>
    </source>
</evidence>
<evidence type="ECO:0000256" key="5">
    <source>
        <dbReference type="ARBA" id="ARBA00022692"/>
    </source>
</evidence>
<evidence type="ECO:0000256" key="9">
    <source>
        <dbReference type="ARBA" id="ARBA00023136"/>
    </source>
</evidence>
<proteinExistence type="predicted"/>
<evidence type="ECO:0000256" key="10">
    <source>
        <dbReference type="ARBA" id="ARBA00023209"/>
    </source>
</evidence>
<dbReference type="GO" id="GO:0005886">
    <property type="term" value="C:plasma membrane"/>
    <property type="evidence" value="ECO:0007669"/>
    <property type="project" value="UniProtKB-SubCell"/>
</dbReference>
<accession>A0A7C3C2J2</accession>
<dbReference type="Proteomes" id="UP000886390">
    <property type="component" value="Unassembled WGS sequence"/>
</dbReference>
<reference evidence="15" key="1">
    <citation type="journal article" date="2020" name="mSystems">
        <title>Genome- and Community-Level Interaction Insights into Carbon Utilization and Element Cycling Functions of Hydrothermarchaeota in Hydrothermal Sediment.</title>
        <authorList>
            <person name="Zhou Z."/>
            <person name="Liu Y."/>
            <person name="Xu W."/>
            <person name="Pan J."/>
            <person name="Luo Z.H."/>
            <person name="Li M."/>
        </authorList>
    </citation>
    <scope>NUCLEOTIDE SEQUENCE [LARGE SCALE GENOMIC DNA]</scope>
    <source>
        <strain evidence="15">HyVt-507</strain>
    </source>
</reference>
<dbReference type="EMBL" id="DRNH01000157">
    <property type="protein sequence ID" value="HFB53664.1"/>
    <property type="molecule type" value="Genomic_DNA"/>
</dbReference>
<keyword evidence="8" id="KW-0443">Lipid metabolism</keyword>
<dbReference type="EC" id="2.7.8.-" evidence="12"/>
<dbReference type="AlphaFoldDB" id="A0A7C3C2J2"/>
<feature type="domain" description="PLD phosphodiesterase" evidence="14">
    <location>
        <begin position="208"/>
        <end position="235"/>
    </location>
</feature>
<evidence type="ECO:0000259" key="14">
    <source>
        <dbReference type="PROSITE" id="PS50035"/>
    </source>
</evidence>
<dbReference type="InterPro" id="IPR001736">
    <property type="entry name" value="PLipase_D/transphosphatidylase"/>
</dbReference>
<evidence type="ECO:0000313" key="15">
    <source>
        <dbReference type="EMBL" id="HFB53664.1"/>
    </source>
</evidence>
<dbReference type="FunFam" id="3.30.870.10:FF:000014">
    <property type="entry name" value="Cardiolipin synthase"/>
    <property type="match status" value="1"/>
</dbReference>
<dbReference type="PANTHER" id="PTHR21248:SF22">
    <property type="entry name" value="PHOSPHOLIPASE D"/>
    <property type="match status" value="1"/>
</dbReference>
<comment type="subcellular location">
    <subcellularLocation>
        <location evidence="1">Cell membrane</location>
    </subcellularLocation>
</comment>
<dbReference type="Gene3D" id="3.30.870.10">
    <property type="entry name" value="Endonuclease Chain A"/>
    <property type="match status" value="2"/>
</dbReference>
<dbReference type="PROSITE" id="PS50035">
    <property type="entry name" value="PLD"/>
    <property type="match status" value="2"/>
</dbReference>
<feature type="domain" description="PLD phosphodiesterase" evidence="14">
    <location>
        <begin position="384"/>
        <end position="411"/>
    </location>
</feature>
<dbReference type="SMART" id="SM00155">
    <property type="entry name" value="PLDc"/>
    <property type="match status" value="2"/>
</dbReference>
<keyword evidence="5 13" id="KW-0812">Transmembrane</keyword>
<dbReference type="GO" id="GO:0008808">
    <property type="term" value="F:cardiolipin synthase activity"/>
    <property type="evidence" value="ECO:0007669"/>
    <property type="project" value="UniProtKB-UniRule"/>
</dbReference>
<evidence type="ECO:0000256" key="8">
    <source>
        <dbReference type="ARBA" id="ARBA00023098"/>
    </source>
</evidence>
<dbReference type="SUPFAM" id="SSF56024">
    <property type="entry name" value="Phospholipase D/nuclease"/>
    <property type="match status" value="2"/>
</dbReference>
<sequence length="471" mass="53422">MLLYVLLSFQILGLLSAFNAVMTARTSQGAIAWAISLLSIPYLAVPLYWLFGRSKFNGYTAARKKAEKLVADKLKDIIAHIQHHIPNPSSLGVFEQTAQRLVKTPYLQANALELLIDGEATFESILEGIQSAKKYILLEFYIVKDDALGKKIQHALMQKASEGVKVYFLYDEIGSYALSQEYIDTLNNSGVEIYDFHTQYGVRNSFQINFRFHSKIVVVDGESAWVGGHNIGDEYLSKDKKFGYWRDTHLKISGPSAIAVQKTFIEDWYWAVERHIEHLAWRPLASKDENKKVLIVPSSPADALETASLMFLQAIDSAKKRIWISSPYFVPDNAIMKAIQLAVLRGVDVRILIPQKPDNILVHLASYTYIENIGVNDVKFLRYTKGFLHQKVILIDDTHAAIGTANFDNRSFRLNFEITALVTDKAFARQVHTMLENDFKESHEIRPQEITKKPFVLKLASRLARLTSPIL</sequence>
<evidence type="ECO:0000256" key="2">
    <source>
        <dbReference type="ARBA" id="ARBA00022475"/>
    </source>
</evidence>
<keyword evidence="3" id="KW-0444">Lipid biosynthesis</keyword>
<dbReference type="InterPro" id="IPR025202">
    <property type="entry name" value="PLD-like_dom"/>
</dbReference>
<gene>
    <name evidence="15" type="primary">cls</name>
    <name evidence="15" type="ORF">ENJ67_02920</name>
</gene>
<dbReference type="InterPro" id="IPR022924">
    <property type="entry name" value="Cardiolipin_synthase"/>
</dbReference>
<evidence type="ECO:0000256" key="13">
    <source>
        <dbReference type="SAM" id="Phobius"/>
    </source>
</evidence>
<keyword evidence="11" id="KW-1208">Phospholipid metabolism</keyword>
<evidence type="ECO:0000256" key="4">
    <source>
        <dbReference type="ARBA" id="ARBA00022679"/>
    </source>
</evidence>
<evidence type="ECO:0000256" key="7">
    <source>
        <dbReference type="ARBA" id="ARBA00022989"/>
    </source>
</evidence>
<comment type="caution">
    <text evidence="15">The sequence shown here is derived from an EMBL/GenBank/DDBJ whole genome shotgun (WGS) entry which is preliminary data.</text>
</comment>
<dbReference type="Pfam" id="PF13091">
    <property type="entry name" value="PLDc_2"/>
    <property type="match status" value="2"/>
</dbReference>
<evidence type="ECO:0000256" key="11">
    <source>
        <dbReference type="ARBA" id="ARBA00023264"/>
    </source>
</evidence>
<dbReference type="GO" id="GO:0032049">
    <property type="term" value="P:cardiolipin biosynthetic process"/>
    <property type="evidence" value="ECO:0007669"/>
    <property type="project" value="UniProtKB-UniRule"/>
</dbReference>
<evidence type="ECO:0000256" key="6">
    <source>
        <dbReference type="ARBA" id="ARBA00022737"/>
    </source>
</evidence>
<protein>
    <recommendedName>
        <fullName evidence="12">Cardiolipin synthase</fullName>
        <ecNumber evidence="12">2.7.8.-</ecNumber>
    </recommendedName>
</protein>
<feature type="transmembrane region" description="Helical" evidence="13">
    <location>
        <begin position="30"/>
        <end position="51"/>
    </location>
</feature>
<keyword evidence="7 13" id="KW-1133">Transmembrane helix</keyword>
<name>A0A7C3C2J2_9BACT</name>
<keyword evidence="4" id="KW-0808">Transferase</keyword>
<dbReference type="PANTHER" id="PTHR21248">
    <property type="entry name" value="CARDIOLIPIN SYNTHASE"/>
    <property type="match status" value="1"/>
</dbReference>
<keyword evidence="2" id="KW-1003">Cell membrane</keyword>
<organism evidence="15">
    <name type="scientific">Sulfurimonas autotrophica</name>
    <dbReference type="NCBI Taxonomy" id="202747"/>
    <lineage>
        <taxon>Bacteria</taxon>
        <taxon>Pseudomonadati</taxon>
        <taxon>Campylobacterota</taxon>
        <taxon>Epsilonproteobacteria</taxon>
        <taxon>Campylobacterales</taxon>
        <taxon>Sulfurimonadaceae</taxon>
        <taxon>Sulfurimonas</taxon>
    </lineage>
</organism>